<sequence length="364" mass="39544">MSQLKNGELQTVRGIIKAQDMGMTLPHEHLFNDLSSVVDEPYYEFSKEIVGKKVTPDLMYGLRQDPYCNADNMADKPAQDVILEVRKFAELGGQTIVDATGTVSIGRNPARLLKVAEVTGLNVVMSTGPYLEKFEGERITARSVDAIAEEIDADINEGIPAIDTAPGSAAEKSEGGDRKIKAGMIGEIGVSPFFTEGEHASLLAGALAQTNNPTVALNIHMPGWQRRGDEVLDLVFAQGVAPHKVSLAHSDPSGADKDYQRRLLDRGVWLEFDMIGLDITFPKEGVSPSVNETVSVLADLIADGYADQIILSHDLFLKQMWTQNGGNGFAFVPTVVIDLLRQEGVSESDLHKLLYENPARVLTA</sequence>
<evidence type="ECO:0000256" key="3">
    <source>
        <dbReference type="PROSITE-ProRule" id="PRU00679"/>
    </source>
</evidence>
<dbReference type="InterPro" id="IPR032466">
    <property type="entry name" value="Metal_Hydrolase"/>
</dbReference>
<evidence type="ECO:0000256" key="1">
    <source>
        <dbReference type="ARBA" id="ARBA00022723"/>
    </source>
</evidence>
<dbReference type="PANTHER" id="PTHR10819:SF3">
    <property type="entry name" value="PHOSPHOTRIESTERASE-RELATED PROTEIN"/>
    <property type="match status" value="1"/>
</dbReference>
<dbReference type="InterPro" id="IPR001559">
    <property type="entry name" value="Phosphotriesterase"/>
</dbReference>
<keyword evidence="5" id="KW-1185">Reference proteome</keyword>
<proteinExistence type="inferred from homology"/>
<keyword evidence="1" id="KW-0479">Metal-binding</keyword>
<dbReference type="Pfam" id="PF02126">
    <property type="entry name" value="PTE"/>
    <property type="match status" value="1"/>
</dbReference>
<organism evidence="4 5">
    <name type="scientific">Actinotignum sanguinis</name>
    <dbReference type="NCBI Taxonomy" id="1445614"/>
    <lineage>
        <taxon>Bacteria</taxon>
        <taxon>Bacillati</taxon>
        <taxon>Actinomycetota</taxon>
        <taxon>Actinomycetes</taxon>
        <taxon>Actinomycetales</taxon>
        <taxon>Actinomycetaceae</taxon>
        <taxon>Actinotignum</taxon>
    </lineage>
</organism>
<dbReference type="Proteomes" id="UP001219297">
    <property type="component" value="Unassembled WGS sequence"/>
</dbReference>
<dbReference type="PROSITE" id="PS01322">
    <property type="entry name" value="PHOSPHOTRIESTERASE_1"/>
    <property type="match status" value="1"/>
</dbReference>
<comment type="similarity">
    <text evidence="3">Belongs to the metallo-dependent hydrolases superfamily. Phosphotriesterase family.</text>
</comment>
<evidence type="ECO:0000313" key="4">
    <source>
        <dbReference type="EMBL" id="MDE1656824.1"/>
    </source>
</evidence>
<dbReference type="InterPro" id="IPR017947">
    <property type="entry name" value="AryldialkylPase_Zn-BS"/>
</dbReference>
<reference evidence="4 5" key="1">
    <citation type="submission" date="2023-02" db="EMBL/GenBank/DDBJ databases">
        <title>Defining the Infant Male Urobiome and Moving Towards Mechanisms in Urobiome Research.</title>
        <authorList>
            <person name="Reasoner S."/>
            <person name="Flores V."/>
            <person name="Van Horn G."/>
            <person name="Morales G."/>
            <person name="Peard L."/>
            <person name="Abelson B."/>
            <person name="Manuel C."/>
            <person name="Lee J."/>
            <person name="Baker B."/>
            <person name="Williams T."/>
            <person name="Schmitz J."/>
            <person name="Clayton D."/>
            <person name="Hadjifrangiskou M."/>
        </authorList>
    </citation>
    <scope>NUCLEOTIDE SEQUENCE [LARGE SCALE GENOMIC DNA]</scope>
    <source>
        <strain evidence="4 5">AS1053</strain>
    </source>
</reference>
<dbReference type="SUPFAM" id="SSF51556">
    <property type="entry name" value="Metallo-dependent hydrolases"/>
    <property type="match status" value="1"/>
</dbReference>
<name>A0ABT5V7R2_9ACTO</name>
<dbReference type="Gene3D" id="3.20.20.140">
    <property type="entry name" value="Metal-dependent hydrolases"/>
    <property type="match status" value="1"/>
</dbReference>
<dbReference type="EMBL" id="JARBHI010000016">
    <property type="protein sequence ID" value="MDE1656824.1"/>
    <property type="molecule type" value="Genomic_DNA"/>
</dbReference>
<comment type="caution">
    <text evidence="4">The sequence shown here is derived from an EMBL/GenBank/DDBJ whole genome shotgun (WGS) entry which is preliminary data.</text>
</comment>
<gene>
    <name evidence="4" type="ORF">PWJ81_07045</name>
</gene>
<dbReference type="PROSITE" id="PS51347">
    <property type="entry name" value="PHOSPHOTRIESTERASE_2"/>
    <property type="match status" value="1"/>
</dbReference>
<protein>
    <submittedName>
        <fullName evidence="4">Phosphotriesterase-related protein</fullName>
    </submittedName>
</protein>
<dbReference type="RefSeq" id="WP_274733960.1">
    <property type="nucleotide sequence ID" value="NZ_CAMXYX010000007.1"/>
</dbReference>
<accession>A0ABT5V7R2</accession>
<dbReference type="PANTHER" id="PTHR10819">
    <property type="entry name" value="PHOSPHOTRIESTERASE-RELATED"/>
    <property type="match status" value="1"/>
</dbReference>
<comment type="caution">
    <text evidence="3">Lacks conserved residue(s) required for the propagation of feature annotation.</text>
</comment>
<keyword evidence="2" id="KW-0378">Hydrolase</keyword>
<evidence type="ECO:0000256" key="2">
    <source>
        <dbReference type="ARBA" id="ARBA00022801"/>
    </source>
</evidence>
<dbReference type="GeneID" id="83608696"/>
<evidence type="ECO:0000313" key="5">
    <source>
        <dbReference type="Proteomes" id="UP001219297"/>
    </source>
</evidence>